<reference evidence="1" key="1">
    <citation type="journal article" date="2014" name="Front. Microbiol.">
        <title>High frequency of phylogenetically diverse reductive dehalogenase-homologous genes in deep subseafloor sedimentary metagenomes.</title>
        <authorList>
            <person name="Kawai M."/>
            <person name="Futagami T."/>
            <person name="Toyoda A."/>
            <person name="Takaki Y."/>
            <person name="Nishi S."/>
            <person name="Hori S."/>
            <person name="Arai W."/>
            <person name="Tsubouchi T."/>
            <person name="Morono Y."/>
            <person name="Uchiyama I."/>
            <person name="Ito T."/>
            <person name="Fujiyama A."/>
            <person name="Inagaki F."/>
            <person name="Takami H."/>
        </authorList>
    </citation>
    <scope>NUCLEOTIDE SEQUENCE</scope>
    <source>
        <strain evidence="1">Expedition CK06-06</strain>
    </source>
</reference>
<accession>X1FWF1</accession>
<sequence length="32" mass="3608">MFSAIIISRGRFLSLLYLLINPCAIKEGRIQA</sequence>
<dbReference type="AlphaFoldDB" id="X1FWF1"/>
<dbReference type="EMBL" id="BARU01021783">
    <property type="protein sequence ID" value="GAH49347.1"/>
    <property type="molecule type" value="Genomic_DNA"/>
</dbReference>
<gene>
    <name evidence="1" type="ORF">S03H2_35585</name>
</gene>
<feature type="non-terminal residue" evidence="1">
    <location>
        <position position="32"/>
    </location>
</feature>
<evidence type="ECO:0000313" key="1">
    <source>
        <dbReference type="EMBL" id="GAH49347.1"/>
    </source>
</evidence>
<name>X1FWF1_9ZZZZ</name>
<proteinExistence type="predicted"/>
<comment type="caution">
    <text evidence="1">The sequence shown here is derived from an EMBL/GenBank/DDBJ whole genome shotgun (WGS) entry which is preliminary data.</text>
</comment>
<protein>
    <submittedName>
        <fullName evidence="1">Uncharacterized protein</fullName>
    </submittedName>
</protein>
<organism evidence="1">
    <name type="scientific">marine sediment metagenome</name>
    <dbReference type="NCBI Taxonomy" id="412755"/>
    <lineage>
        <taxon>unclassified sequences</taxon>
        <taxon>metagenomes</taxon>
        <taxon>ecological metagenomes</taxon>
    </lineage>
</organism>